<comment type="caution">
    <text evidence="4">The sequence shown here is derived from an EMBL/GenBank/DDBJ whole genome shotgun (WGS) entry which is preliminary data.</text>
</comment>
<evidence type="ECO:0000256" key="2">
    <source>
        <dbReference type="SAM" id="SignalP"/>
    </source>
</evidence>
<dbReference type="Pfam" id="PF00754">
    <property type="entry name" value="F5_F8_type_C"/>
    <property type="match status" value="1"/>
</dbReference>
<keyword evidence="2" id="KW-0732">Signal</keyword>
<dbReference type="Proteomes" id="UP000638648">
    <property type="component" value="Unassembled WGS sequence"/>
</dbReference>
<protein>
    <recommendedName>
        <fullName evidence="3">F5/8 type C domain-containing protein</fullName>
    </recommendedName>
</protein>
<organism evidence="4 5">
    <name type="scientific">Actinopolymorpha pittospori</name>
    <dbReference type="NCBI Taxonomy" id="648752"/>
    <lineage>
        <taxon>Bacteria</taxon>
        <taxon>Bacillati</taxon>
        <taxon>Actinomycetota</taxon>
        <taxon>Actinomycetes</taxon>
        <taxon>Propionibacteriales</taxon>
        <taxon>Actinopolymorphaceae</taxon>
        <taxon>Actinopolymorpha</taxon>
    </lineage>
</organism>
<feature type="region of interest" description="Disordered" evidence="1">
    <location>
        <begin position="28"/>
        <end position="50"/>
    </location>
</feature>
<dbReference type="Pfam" id="PF22633">
    <property type="entry name" value="F5_F8_type_C_2"/>
    <property type="match status" value="1"/>
</dbReference>
<dbReference type="EMBL" id="JADBEM010000001">
    <property type="protein sequence ID" value="MBE1607507.1"/>
    <property type="molecule type" value="Genomic_DNA"/>
</dbReference>
<name>A0A927MWF0_9ACTN</name>
<evidence type="ECO:0000256" key="1">
    <source>
        <dbReference type="SAM" id="MobiDB-lite"/>
    </source>
</evidence>
<proteinExistence type="predicted"/>
<dbReference type="PROSITE" id="PS51257">
    <property type="entry name" value="PROKAR_LIPOPROTEIN"/>
    <property type="match status" value="1"/>
</dbReference>
<evidence type="ECO:0000313" key="5">
    <source>
        <dbReference type="Proteomes" id="UP000638648"/>
    </source>
</evidence>
<evidence type="ECO:0000313" key="4">
    <source>
        <dbReference type="EMBL" id="MBE1607507.1"/>
    </source>
</evidence>
<dbReference type="SUPFAM" id="SSF49785">
    <property type="entry name" value="Galactose-binding domain-like"/>
    <property type="match status" value="2"/>
</dbReference>
<evidence type="ECO:0000259" key="3">
    <source>
        <dbReference type="PROSITE" id="PS50022"/>
    </source>
</evidence>
<dbReference type="PROSITE" id="PS50022">
    <property type="entry name" value="FA58C_3"/>
    <property type="match status" value="2"/>
</dbReference>
<dbReference type="InterPro" id="IPR008979">
    <property type="entry name" value="Galactose-bd-like_sf"/>
</dbReference>
<feature type="signal peptide" evidence="2">
    <location>
        <begin position="1"/>
        <end position="23"/>
    </location>
</feature>
<feature type="chain" id="PRO_5039549991" description="F5/8 type C domain-containing protein" evidence="2">
    <location>
        <begin position="24"/>
        <end position="711"/>
    </location>
</feature>
<sequence length="711" mass="76102">MRTRVWGTTIAATLLACSIGVGAPPSLAGTSGSHTSGPDTFGSETSGSDTVPLAATRADEWTQLFDRRSGWLGADGIFSVPLDGRDGIGDAASSSRTMFIFSDTRVGTADPIDLTYDQTSFLNNSSAVLEGDRPSPERASFVTPENGAFASHDWMNDGIAIGDTVYATGFAPDSNWNASRVDLFSMPIVGGVPDYAAVERTENVGLLVRDSRYIVMFGVGIMDNSSVDGYVYAYGYRNTLAGGRKDLVVARVPKADFADVPRPGDDASSPWRFWSGSEWSPDISVAEHDAAVLHSDVSTEWSVTPVTTGWYAGKYLLVYTRAVQSAALEYAVGDTPIGPFSAGVRFYNCPEPYIYGSQTEGVTYCYNAKAHPSLSEEGKLLVSYNVNKPGDSPLTTEIYRPRFVWLDLNQPAATPLAPRATTNVAAGRPATSSRGRTTAAKATDGAWDVLEDGWQATVSRNAWLTVDLGATRAISGYRVKHAGYGGSPHGTALNTRDFSVEVSDRPGGPWRTVDAVTGNTENLTDRLLARPVSARYVRLSVTTPTQTADDTTRILEFEVLSDAGASPPNLALYRPALADSANSTAYRATDGQVSDPDLDAWVNSSAHGSKSLAVDLGRSYSIGRYVVRHAEAGGLDPALNTRDFVVQSSDNGTQWTNRDIVVGNGSAVTDRTVPAFTARYVRLLITKPVEDSVSEKTARVYELEVYPPAGE</sequence>
<dbReference type="InterPro" id="IPR000421">
    <property type="entry name" value="FA58C"/>
</dbReference>
<feature type="compositionally biased region" description="Polar residues" evidence="1">
    <location>
        <begin position="28"/>
        <end position="49"/>
    </location>
</feature>
<feature type="domain" description="F5/8 type C" evidence="3">
    <location>
        <begin position="411"/>
        <end position="562"/>
    </location>
</feature>
<reference evidence="4" key="1">
    <citation type="submission" date="2020-10" db="EMBL/GenBank/DDBJ databases">
        <title>Sequencing the genomes of 1000 actinobacteria strains.</title>
        <authorList>
            <person name="Klenk H.-P."/>
        </authorList>
    </citation>
    <scope>NUCLEOTIDE SEQUENCE</scope>
    <source>
        <strain evidence="4">DSM 45354</strain>
    </source>
</reference>
<dbReference type="Gene3D" id="2.60.120.260">
    <property type="entry name" value="Galactose-binding domain-like"/>
    <property type="match status" value="2"/>
</dbReference>
<dbReference type="AlphaFoldDB" id="A0A927MWF0"/>
<dbReference type="RefSeq" id="WP_192751445.1">
    <property type="nucleotide sequence ID" value="NZ_BAABJL010000197.1"/>
</dbReference>
<gene>
    <name evidence="4" type="ORF">HEB94_004355</name>
</gene>
<keyword evidence="5" id="KW-1185">Reference proteome</keyword>
<dbReference type="PANTHER" id="PTHR24543">
    <property type="entry name" value="MULTICOPPER OXIDASE-RELATED"/>
    <property type="match status" value="1"/>
</dbReference>
<accession>A0A927MWF0</accession>
<feature type="domain" description="F5/8 type C" evidence="3">
    <location>
        <begin position="565"/>
        <end position="708"/>
    </location>
</feature>